<organism evidence="1 2">
    <name type="scientific">Pannonibacter phragmitetus</name>
    <dbReference type="NCBI Taxonomy" id="121719"/>
    <lineage>
        <taxon>Bacteria</taxon>
        <taxon>Pseudomonadati</taxon>
        <taxon>Pseudomonadota</taxon>
        <taxon>Alphaproteobacteria</taxon>
        <taxon>Hyphomicrobiales</taxon>
        <taxon>Stappiaceae</taxon>
        <taxon>Pannonibacter</taxon>
    </lineage>
</organism>
<evidence type="ECO:0000313" key="1">
    <source>
        <dbReference type="EMBL" id="SUB00830.1"/>
    </source>
</evidence>
<dbReference type="AlphaFoldDB" id="A0A378ZVI3"/>
<accession>A0A378ZVI3</accession>
<dbReference type="EMBL" id="UGSK01000001">
    <property type="protein sequence ID" value="SUB00830.1"/>
    <property type="molecule type" value="Genomic_DNA"/>
</dbReference>
<evidence type="ECO:0000313" key="2">
    <source>
        <dbReference type="Proteomes" id="UP000255000"/>
    </source>
</evidence>
<dbReference type="Proteomes" id="UP000255000">
    <property type="component" value="Unassembled WGS sequence"/>
</dbReference>
<evidence type="ECO:0008006" key="3">
    <source>
        <dbReference type="Google" id="ProtNLM"/>
    </source>
</evidence>
<gene>
    <name evidence="1" type="ORF">NCTC13350_01755</name>
</gene>
<reference evidence="1 2" key="1">
    <citation type="submission" date="2018-06" db="EMBL/GenBank/DDBJ databases">
        <authorList>
            <consortium name="Pathogen Informatics"/>
            <person name="Doyle S."/>
        </authorList>
    </citation>
    <scope>NUCLEOTIDE SEQUENCE [LARGE SCALE GENOMIC DNA]</scope>
    <source>
        <strain evidence="1 2">NCTC13350</strain>
    </source>
</reference>
<proteinExistence type="predicted"/>
<sequence>MTFLDLWFRPWALSDRSRSSYLDIAGAASAVEVLEDCAPVIVTDVPGGPRIDGRTGTCEFVANVDGKRQAWLPPIPVRQAKGLVIEGPSGPIHVVLKAIPDAPASEAGPDASIQPGDGDVLMSRIKRVWTRLRDLEDVIADPAAMWRHLSEIWLRSETDERPRMDEIVKQARALPNVIERLDKTPRRILRRVHKQMPLSRVQELDRRSMTWLIRQPGDTIAQQAGDRQKIMAVAREENFNTLENRVLLAYARLARRVASDYVPAASDKRPRRSREVLVRTYGKRCRQLAIDLAEKGVVEAPADVTPNFVLLNNPDYFAIWDAWNKLLKRKRIMDELWRWQTRSWNEFCALAVIVALQNIEGARVVATSPVVFRSEQVRGCWVDSINPLGVIHLARQQLIVEVVYDHKQHGFEPWCTPLCIRVGKVGDARSFLRSILIWPLWNSQGSTPEPRLLELAALLKDAPRTQQKSISSIGGMLVITPTDGDHSTLLTSHQSAALSLGPAGGGLRDGLKNLGVALLHLLSDREDG</sequence>
<name>A0A378ZVI3_9HYPH</name>
<protein>
    <recommendedName>
        <fullName evidence="3">DUF2357 domain-containing protein</fullName>
    </recommendedName>
</protein>